<accession>A0A1U7CVT4</accession>
<dbReference type="Pfam" id="PF01436">
    <property type="entry name" value="NHL"/>
    <property type="match status" value="1"/>
</dbReference>
<evidence type="ECO:0000313" key="4">
    <source>
        <dbReference type="Proteomes" id="UP000186309"/>
    </source>
</evidence>
<keyword evidence="3" id="KW-0560">Oxidoreductase</keyword>
<dbReference type="CDD" id="cd14951">
    <property type="entry name" value="NHL-2_like"/>
    <property type="match status" value="1"/>
</dbReference>
<organism evidence="3 4">
    <name type="scientific">Paludisphaera borealis</name>
    <dbReference type="NCBI Taxonomy" id="1387353"/>
    <lineage>
        <taxon>Bacteria</taxon>
        <taxon>Pseudomonadati</taxon>
        <taxon>Planctomycetota</taxon>
        <taxon>Planctomycetia</taxon>
        <taxon>Isosphaerales</taxon>
        <taxon>Isosphaeraceae</taxon>
        <taxon>Paludisphaera</taxon>
    </lineage>
</organism>
<evidence type="ECO:0000313" key="3">
    <source>
        <dbReference type="EMBL" id="APW63054.1"/>
    </source>
</evidence>
<dbReference type="EMBL" id="CP019082">
    <property type="protein sequence ID" value="APW63054.1"/>
    <property type="molecule type" value="Genomic_DNA"/>
</dbReference>
<dbReference type="InterPro" id="IPR012336">
    <property type="entry name" value="Thioredoxin-like_fold"/>
</dbReference>
<dbReference type="PANTHER" id="PTHR46388">
    <property type="entry name" value="NHL REPEAT-CONTAINING PROTEIN 2"/>
    <property type="match status" value="1"/>
</dbReference>
<proteinExistence type="predicted"/>
<dbReference type="InterPro" id="IPR036249">
    <property type="entry name" value="Thioredoxin-like_sf"/>
</dbReference>
<gene>
    <name evidence="3" type="primary">ykuV</name>
    <name evidence="3" type="ORF">BSF38_04612</name>
</gene>
<name>A0A1U7CVT4_9BACT</name>
<dbReference type="InterPro" id="IPR045302">
    <property type="entry name" value="NHL2_NHL_rpt_dom"/>
</dbReference>
<dbReference type="PANTHER" id="PTHR46388:SF2">
    <property type="entry name" value="NHL REPEAT-CONTAINING PROTEIN 2"/>
    <property type="match status" value="1"/>
</dbReference>
<dbReference type="AlphaFoldDB" id="A0A1U7CVT4"/>
<evidence type="ECO:0000256" key="1">
    <source>
        <dbReference type="ARBA" id="ARBA00022737"/>
    </source>
</evidence>
<dbReference type="RefSeq" id="WP_076349457.1">
    <property type="nucleotide sequence ID" value="NZ_CP019082.1"/>
</dbReference>
<dbReference type="SUPFAM" id="SSF52833">
    <property type="entry name" value="Thioredoxin-like"/>
    <property type="match status" value="1"/>
</dbReference>
<dbReference type="SUPFAM" id="SSF101898">
    <property type="entry name" value="NHL repeat"/>
    <property type="match status" value="1"/>
</dbReference>
<dbReference type="InterPro" id="IPR001258">
    <property type="entry name" value="NHL_repeat"/>
</dbReference>
<reference evidence="4" key="1">
    <citation type="submission" date="2016-12" db="EMBL/GenBank/DDBJ databases">
        <title>Comparative genomics of four Isosphaeraceae planctomycetes: a common pool of plasmids and glycoside hydrolase genes.</title>
        <authorList>
            <person name="Ivanova A."/>
        </authorList>
    </citation>
    <scope>NUCLEOTIDE SEQUENCE [LARGE SCALE GENOMIC DNA]</scope>
    <source>
        <strain evidence="4">PX4</strain>
    </source>
</reference>
<dbReference type="GO" id="GO:0016491">
    <property type="term" value="F:oxidoreductase activity"/>
    <property type="evidence" value="ECO:0007669"/>
    <property type="project" value="UniProtKB-KW"/>
</dbReference>
<dbReference type="InterPro" id="IPR011042">
    <property type="entry name" value="6-blade_b-propeller_TolB-like"/>
</dbReference>
<feature type="domain" description="Thioredoxin" evidence="2">
    <location>
        <begin position="28"/>
        <end position="178"/>
    </location>
</feature>
<dbReference type="EC" id="1.8.-.-" evidence="3"/>
<evidence type="ECO:0000259" key="2">
    <source>
        <dbReference type="PROSITE" id="PS51352"/>
    </source>
</evidence>
<dbReference type="Proteomes" id="UP000186309">
    <property type="component" value="Chromosome"/>
</dbReference>
<dbReference type="KEGG" id="pbor:BSF38_04612"/>
<keyword evidence="1" id="KW-0677">Repeat</keyword>
<dbReference type="Gene3D" id="2.120.10.30">
    <property type="entry name" value="TolB, C-terminal domain"/>
    <property type="match status" value="3"/>
</dbReference>
<dbReference type="STRING" id="1387353.BSF38_04612"/>
<dbReference type="PROSITE" id="PS51352">
    <property type="entry name" value="THIOREDOXIN_2"/>
    <property type="match status" value="1"/>
</dbReference>
<sequence length="535" mass="57978">MQGRRFENVGLWGWLTLAVALLAGSTSIYGGSLQEPAEPKPSLDGAVGWINSGPIELESLKGKIVLLDFWTYCCINCHHILPDLEKLEKKYGKELVVIGVHSGKFDAERDTENIRKKVAEYRIKHPVANDAEMRIWERFGASGWPTLTLIDPDGNVVGSRSGEGNYELFDRVIGELAAKFRKAGKLNEKPIEFATEESQYADKALLFPGKVLADAGSNRLFISDTGHNRIVQTDLNGGDPVVIGDGGHGLVDGSYAKARFNRQQGMCLEGDVLYVADTENHAIRAIDLKKKEVTTVVGDGQQAQHDPRHVFVGPGKTSQISSPWDVIQIPGSRTIYIAMAGPHQIWKFDPADGTVRSWAGSGRENILDGDLRDSNFAQPSGLATDGKHLFVADSEVSGVRIITGLSGPEPKVGRIVGKGLFDYGDRDGKGPEQVRLQHCLGLAYGDGKLFIADTYNNKVKACDPATATVATFVGTNESGDTDVPPTFYQPGGLSVVGDNLYVADTNNHKIKVVNLKTKTARTLEIPALKPPVPLP</sequence>
<dbReference type="InterPro" id="IPR013766">
    <property type="entry name" value="Thioredoxin_domain"/>
</dbReference>
<keyword evidence="4" id="KW-1185">Reference proteome</keyword>
<dbReference type="Gene3D" id="3.40.30.10">
    <property type="entry name" value="Glutaredoxin"/>
    <property type="match status" value="1"/>
</dbReference>
<protein>
    <submittedName>
        <fullName evidence="3">Thiol-disulfide oxidoreductase YkuV</fullName>
        <ecNumber evidence="3">1.8.-.-</ecNumber>
    </submittedName>
</protein>
<dbReference type="Pfam" id="PF13905">
    <property type="entry name" value="Thioredoxin_8"/>
    <property type="match status" value="1"/>
</dbReference>